<keyword evidence="2" id="KW-1185">Reference proteome</keyword>
<evidence type="ECO:0000313" key="2">
    <source>
        <dbReference type="Proteomes" id="UP000290602"/>
    </source>
</evidence>
<dbReference type="EMBL" id="QXIL01000003">
    <property type="protein sequence ID" value="RXI79683.1"/>
    <property type="molecule type" value="Genomic_DNA"/>
</dbReference>
<sequence>MRLIDFDRSTIDLDPRLRLFIEGPTNQPVADLQVADHRLYLLVGTGRALTLDQFRARTRQIVPTTSLFLPGPPPQRLYGYRLIPQSLLLG</sequence>
<evidence type="ECO:0000313" key="1">
    <source>
        <dbReference type="EMBL" id="RXI79683.1"/>
    </source>
</evidence>
<reference evidence="1 2" key="1">
    <citation type="submission" date="2018-08" db="EMBL/GenBank/DDBJ databases">
        <title>Lactobacillus suantsai sp. nov., isolated from traditional fermented suan-tsai in Taiwan.</title>
        <authorList>
            <person name="Huang C.-H."/>
        </authorList>
    </citation>
    <scope>NUCLEOTIDE SEQUENCE [LARGE SCALE GENOMIC DNA]</scope>
    <source>
        <strain evidence="1 2">BCRC 12945</strain>
    </source>
</reference>
<protein>
    <submittedName>
        <fullName evidence="1">Uncharacterized protein</fullName>
    </submittedName>
</protein>
<proteinExistence type="predicted"/>
<gene>
    <name evidence="1" type="ORF">DXH47_02865</name>
</gene>
<accession>A0A4Q0VJH2</accession>
<dbReference type="OrthoDB" id="2249034at2"/>
<name>A0A4Q0VJH2_9LACO</name>
<dbReference type="Proteomes" id="UP000290602">
    <property type="component" value="Unassembled WGS sequence"/>
</dbReference>
<comment type="caution">
    <text evidence="1">The sequence shown here is derived from an EMBL/GenBank/DDBJ whole genome shotgun (WGS) entry which is preliminary data.</text>
</comment>
<organism evidence="1 2">
    <name type="scientific">Levilactobacillus suantsaii</name>
    <dbReference type="NCBI Taxonomy" id="2292255"/>
    <lineage>
        <taxon>Bacteria</taxon>
        <taxon>Bacillati</taxon>
        <taxon>Bacillota</taxon>
        <taxon>Bacilli</taxon>
        <taxon>Lactobacillales</taxon>
        <taxon>Lactobacillaceae</taxon>
        <taxon>Levilactobacillus</taxon>
    </lineage>
</organism>
<dbReference type="RefSeq" id="WP_129031573.1">
    <property type="nucleotide sequence ID" value="NZ_CP059603.1"/>
</dbReference>
<dbReference type="AlphaFoldDB" id="A0A4Q0VJH2"/>